<sequence length="144" mass="15705">MLGGRLNAKLWMPQIEASGDFKYVIVDGKYVKFKGGRGVLLSAIGVTEEGKRVVLEITLSMEEDVMGYWRLLVGVWKKYGFVLVVADGTKALDRAISLAGLQVGRQGCLVHLKRNVTKEEREALNAIISSAESGGIKPRLARGS</sequence>
<keyword evidence="3" id="KW-0233">DNA recombination</keyword>
<proteinExistence type="predicted"/>
<gene>
    <name evidence="4" type="ORF">SACC_25340</name>
</gene>
<keyword evidence="5" id="KW-1185">Reference proteome</keyword>
<dbReference type="PANTHER" id="PTHR33217">
    <property type="entry name" value="TRANSPOSASE FOR INSERTION SEQUENCE ELEMENT IS1081"/>
    <property type="match status" value="1"/>
</dbReference>
<dbReference type="InterPro" id="IPR001207">
    <property type="entry name" value="Transposase_mutator"/>
</dbReference>
<protein>
    <recommendedName>
        <fullName evidence="6">Transposase</fullName>
    </recommendedName>
</protein>
<keyword evidence="1" id="KW-0815">Transposition</keyword>
<dbReference type="Pfam" id="PF00872">
    <property type="entry name" value="Transposase_mut"/>
    <property type="match status" value="1"/>
</dbReference>
<dbReference type="EMBL" id="AP025226">
    <property type="protein sequence ID" value="BDB99517.1"/>
    <property type="molecule type" value="Genomic_DNA"/>
</dbReference>
<name>A0AAQ4CUN6_9CREN</name>
<evidence type="ECO:0000313" key="4">
    <source>
        <dbReference type="EMBL" id="BDB99517.1"/>
    </source>
</evidence>
<accession>A0AAQ4CUN6</accession>
<dbReference type="Proteomes" id="UP001319921">
    <property type="component" value="Chromosome"/>
</dbReference>
<dbReference type="KEGG" id="scas:SACC_25340"/>
<evidence type="ECO:0000256" key="2">
    <source>
        <dbReference type="ARBA" id="ARBA00023125"/>
    </source>
</evidence>
<dbReference type="AlphaFoldDB" id="A0AAQ4CUN6"/>
<evidence type="ECO:0008006" key="6">
    <source>
        <dbReference type="Google" id="ProtNLM"/>
    </source>
</evidence>
<keyword evidence="2" id="KW-0238">DNA-binding</keyword>
<dbReference type="GO" id="GO:0004803">
    <property type="term" value="F:transposase activity"/>
    <property type="evidence" value="ECO:0007669"/>
    <property type="project" value="InterPro"/>
</dbReference>
<dbReference type="PANTHER" id="PTHR33217:SF7">
    <property type="entry name" value="TRANSPOSASE FOR INSERTION SEQUENCE ELEMENT IS1081"/>
    <property type="match status" value="1"/>
</dbReference>
<dbReference type="GO" id="GO:0006313">
    <property type="term" value="P:DNA transposition"/>
    <property type="evidence" value="ECO:0007669"/>
    <property type="project" value="InterPro"/>
</dbReference>
<dbReference type="GO" id="GO:0003677">
    <property type="term" value="F:DNA binding"/>
    <property type="evidence" value="ECO:0007669"/>
    <property type="project" value="UniProtKB-KW"/>
</dbReference>
<evidence type="ECO:0000313" key="5">
    <source>
        <dbReference type="Proteomes" id="UP001319921"/>
    </source>
</evidence>
<reference evidence="4 5" key="1">
    <citation type="journal article" date="2022" name="Microbiol. Resour. Announc.">
        <title>Complete Genome Sequence of the Hyperthermophilic and Acidophilic Archaeon Saccharolobus caldissimus Strain HS-3T.</title>
        <authorList>
            <person name="Sakai H.D."/>
            <person name="Kurosawa N."/>
        </authorList>
    </citation>
    <scope>NUCLEOTIDE SEQUENCE [LARGE SCALE GENOMIC DNA]</scope>
    <source>
        <strain evidence="4 5">JCM32116</strain>
    </source>
</reference>
<evidence type="ECO:0000256" key="3">
    <source>
        <dbReference type="ARBA" id="ARBA00023172"/>
    </source>
</evidence>
<organism evidence="4 5">
    <name type="scientific">Saccharolobus caldissimus</name>
    <dbReference type="NCBI Taxonomy" id="1702097"/>
    <lineage>
        <taxon>Archaea</taxon>
        <taxon>Thermoproteota</taxon>
        <taxon>Thermoprotei</taxon>
        <taxon>Sulfolobales</taxon>
        <taxon>Sulfolobaceae</taxon>
        <taxon>Saccharolobus</taxon>
    </lineage>
</organism>
<evidence type="ECO:0000256" key="1">
    <source>
        <dbReference type="ARBA" id="ARBA00022578"/>
    </source>
</evidence>